<dbReference type="Proteomes" id="UP000231333">
    <property type="component" value="Unassembled WGS sequence"/>
</dbReference>
<evidence type="ECO:0000256" key="1">
    <source>
        <dbReference type="ARBA" id="ARBA00044777"/>
    </source>
</evidence>
<reference evidence="2 3" key="1">
    <citation type="submission" date="2017-09" db="EMBL/GenBank/DDBJ databases">
        <title>Depth-based differentiation of microbial function through sediment-hosted aquifers and enrichment of novel symbionts in the deep terrestrial subsurface.</title>
        <authorList>
            <person name="Probst A.J."/>
            <person name="Ladd B."/>
            <person name="Jarett J.K."/>
            <person name="Geller-Mcgrath D.E."/>
            <person name="Sieber C.M."/>
            <person name="Emerson J.B."/>
            <person name="Anantharaman K."/>
            <person name="Thomas B.C."/>
            <person name="Malmstrom R."/>
            <person name="Stieglmeier M."/>
            <person name="Klingl A."/>
            <person name="Woyke T."/>
            <person name="Ryan C.M."/>
            <person name="Banfield J.F."/>
        </authorList>
    </citation>
    <scope>NUCLEOTIDE SEQUENCE [LARGE SCALE GENOMIC DNA]</scope>
    <source>
        <strain evidence="2">CG10_big_fil_rev_8_21_14_0_10_42_12</strain>
    </source>
</reference>
<comment type="caution">
    <text evidence="2">The sequence shown here is derived from an EMBL/GenBank/DDBJ whole genome shotgun (WGS) entry which is preliminary data.</text>
</comment>
<evidence type="ECO:0000313" key="3">
    <source>
        <dbReference type="Proteomes" id="UP000231333"/>
    </source>
</evidence>
<organism evidence="2 3">
    <name type="scientific">Candidatus Zambryskibacteria bacterium CG10_big_fil_rev_8_21_14_0_10_42_12</name>
    <dbReference type="NCBI Taxonomy" id="1975115"/>
    <lineage>
        <taxon>Bacteria</taxon>
        <taxon>Candidatus Zambryskiibacteriota</taxon>
    </lineage>
</organism>
<gene>
    <name evidence="2" type="ORF">COV34_02175</name>
</gene>
<proteinExistence type="predicted"/>
<dbReference type="PANTHER" id="PTHR33969:SF2">
    <property type="entry name" value="SEGREGATION AND CONDENSATION PROTEIN A"/>
    <property type="match status" value="1"/>
</dbReference>
<dbReference type="Pfam" id="PF02616">
    <property type="entry name" value="SMC_ScpA"/>
    <property type="match status" value="1"/>
</dbReference>
<evidence type="ECO:0000313" key="2">
    <source>
        <dbReference type="EMBL" id="PIR38391.1"/>
    </source>
</evidence>
<dbReference type="InterPro" id="IPR023093">
    <property type="entry name" value="ScpA-like_C"/>
</dbReference>
<dbReference type="Gene3D" id="1.10.10.580">
    <property type="entry name" value="Structural maintenance of chromosome 1. Chain E"/>
    <property type="match status" value="1"/>
</dbReference>
<accession>A0A2H0QVU8</accession>
<sequence>MSSAAYTVKTPVFEGPLELLLNLIEKRKLFVSDIALSEVADDFISYVKSHPEMPVDESSQFVLVASTLVLIKSKSLLPNMKLTSEEEQSIDDLERRLKEYERFRELSLFIKSLFGHNPMFAPEKEVPKISVFAPSSDMTLPNLSGAILSVIDNLPEPTTKDPHVTVKKVVSLEQVMDNLKHRIERALSLSFKEFTRDAKDRVHVIVSFLALLELVKQGNIEADQKDTYSDIHIETQDVGTPKYM</sequence>
<dbReference type="EMBL" id="PCXL01000011">
    <property type="protein sequence ID" value="PIR38391.1"/>
    <property type="molecule type" value="Genomic_DNA"/>
</dbReference>
<dbReference type="InterPro" id="IPR003768">
    <property type="entry name" value="ScpA"/>
</dbReference>
<dbReference type="Gene3D" id="6.10.250.2410">
    <property type="match status" value="1"/>
</dbReference>
<name>A0A2H0QVU8_9BACT</name>
<dbReference type="AlphaFoldDB" id="A0A2H0QVU8"/>
<dbReference type="PANTHER" id="PTHR33969">
    <property type="entry name" value="SEGREGATION AND CONDENSATION PROTEIN A"/>
    <property type="match status" value="1"/>
</dbReference>
<protein>
    <recommendedName>
        <fullName evidence="1">Segregation and condensation protein A</fullName>
    </recommendedName>
</protein>